<evidence type="ECO:0008006" key="5">
    <source>
        <dbReference type="Google" id="ProtNLM"/>
    </source>
</evidence>
<gene>
    <name evidence="3" type="ORF">GCM10012278_52510</name>
</gene>
<feature type="region of interest" description="Disordered" evidence="1">
    <location>
        <begin position="1"/>
        <end position="28"/>
    </location>
</feature>
<feature type="transmembrane region" description="Helical" evidence="2">
    <location>
        <begin position="31"/>
        <end position="53"/>
    </location>
</feature>
<protein>
    <recommendedName>
        <fullName evidence="5">DUF4352 domain-containing protein</fullName>
    </recommendedName>
</protein>
<evidence type="ECO:0000256" key="2">
    <source>
        <dbReference type="SAM" id="Phobius"/>
    </source>
</evidence>
<dbReference type="AlphaFoldDB" id="A0A918E873"/>
<organism evidence="3 4">
    <name type="scientific">Nonomuraea glycinis</name>
    <dbReference type="NCBI Taxonomy" id="2047744"/>
    <lineage>
        <taxon>Bacteria</taxon>
        <taxon>Bacillati</taxon>
        <taxon>Actinomycetota</taxon>
        <taxon>Actinomycetes</taxon>
        <taxon>Streptosporangiales</taxon>
        <taxon>Streptosporangiaceae</taxon>
        <taxon>Nonomuraea</taxon>
    </lineage>
</organism>
<dbReference type="EMBL" id="BMNK01000009">
    <property type="protein sequence ID" value="GGP10922.1"/>
    <property type="molecule type" value="Genomic_DNA"/>
</dbReference>
<reference evidence="3" key="2">
    <citation type="submission" date="2020-09" db="EMBL/GenBank/DDBJ databases">
        <authorList>
            <person name="Sun Q."/>
            <person name="Zhou Y."/>
        </authorList>
    </citation>
    <scope>NUCLEOTIDE SEQUENCE</scope>
    <source>
        <strain evidence="3">CGMCC 4.7430</strain>
    </source>
</reference>
<keyword evidence="2" id="KW-0812">Transmembrane</keyword>
<feature type="compositionally biased region" description="Basic and acidic residues" evidence="1">
    <location>
        <begin position="1"/>
        <end position="11"/>
    </location>
</feature>
<evidence type="ECO:0000313" key="4">
    <source>
        <dbReference type="Proteomes" id="UP000660745"/>
    </source>
</evidence>
<name>A0A918E873_9ACTN</name>
<reference evidence="3" key="1">
    <citation type="journal article" date="2014" name="Int. J. Syst. Evol. Microbiol.">
        <title>Complete genome sequence of Corynebacterium casei LMG S-19264T (=DSM 44701T), isolated from a smear-ripened cheese.</title>
        <authorList>
            <consortium name="US DOE Joint Genome Institute (JGI-PGF)"/>
            <person name="Walter F."/>
            <person name="Albersmeier A."/>
            <person name="Kalinowski J."/>
            <person name="Ruckert C."/>
        </authorList>
    </citation>
    <scope>NUCLEOTIDE SEQUENCE</scope>
    <source>
        <strain evidence="3">CGMCC 4.7430</strain>
    </source>
</reference>
<keyword evidence="2" id="KW-1133">Transmembrane helix</keyword>
<keyword evidence="4" id="KW-1185">Reference proteome</keyword>
<accession>A0A918E873</accession>
<evidence type="ECO:0000256" key="1">
    <source>
        <dbReference type="SAM" id="MobiDB-lite"/>
    </source>
</evidence>
<sequence>MHWGEWDKRDLLPSIPMTEPSGDSGKRSRPVAVPVLALVTLTAVGIAALLGGFDERPATPPPRLKAGQSLDMGKFEARFIESKVTTEPATSQFTEDKRFLDVVFKVTNKTDETLVVGSPPNDKSPGYSFGGALLKMTPQLKSEFGGQLFVLSKDVKSSQLHPDVPATVIARYELEGTATPPEQVTYDVGAYEEMENPLTGVVTWLLPSEGGFVGKAEVKKVAATVTLPVKQEGTS</sequence>
<comment type="caution">
    <text evidence="3">The sequence shown here is derived from an EMBL/GenBank/DDBJ whole genome shotgun (WGS) entry which is preliminary data.</text>
</comment>
<evidence type="ECO:0000313" key="3">
    <source>
        <dbReference type="EMBL" id="GGP10922.1"/>
    </source>
</evidence>
<proteinExistence type="predicted"/>
<dbReference type="Proteomes" id="UP000660745">
    <property type="component" value="Unassembled WGS sequence"/>
</dbReference>
<keyword evidence="2" id="KW-0472">Membrane</keyword>